<accession>A0A143AFB6</accession>
<dbReference type="PANTHER" id="PTHR33445:SF1">
    <property type="entry name" value="ATP SYNTHASE SUBUNIT B"/>
    <property type="match status" value="1"/>
</dbReference>
<dbReference type="InterPro" id="IPR005864">
    <property type="entry name" value="ATP_synth_F0_bsu_bac"/>
</dbReference>
<protein>
    <recommendedName>
        <fullName evidence="13">ATP synthase subunit b</fullName>
    </recommendedName>
    <alternativeName>
        <fullName evidence="13">ATP synthase F(0) sector subunit b</fullName>
    </alternativeName>
    <alternativeName>
        <fullName evidence="13">ATPase subunit I</fullName>
    </alternativeName>
    <alternativeName>
        <fullName evidence="13">F-type ATPase subunit b</fullName>
        <shortName evidence="13">F-ATPase subunit b</shortName>
    </alternativeName>
</protein>
<dbReference type="InterPro" id="IPR050059">
    <property type="entry name" value="ATP_synthase_B_chain"/>
</dbReference>
<evidence type="ECO:0000256" key="8">
    <source>
        <dbReference type="ARBA" id="ARBA00023065"/>
    </source>
</evidence>
<dbReference type="PANTHER" id="PTHR33445">
    <property type="entry name" value="ATP SYNTHASE SUBUNIT B', CHLOROPLASTIC"/>
    <property type="match status" value="1"/>
</dbReference>
<evidence type="ECO:0000256" key="5">
    <source>
        <dbReference type="ARBA" id="ARBA00022692"/>
    </source>
</evidence>
<keyword evidence="10 13" id="KW-0066">ATP synthesis</keyword>
<evidence type="ECO:0000313" key="18">
    <source>
        <dbReference type="Proteomes" id="UP000076244"/>
    </source>
</evidence>
<evidence type="ECO:0000256" key="4">
    <source>
        <dbReference type="ARBA" id="ARBA00022547"/>
    </source>
</evidence>
<dbReference type="EMBL" id="CP012275">
    <property type="protein sequence ID" value="AMV62473.1"/>
    <property type="molecule type" value="Genomic_DNA"/>
</dbReference>
<comment type="function">
    <text evidence="11 13">F(1)F(0) ATP synthase produces ATP from ADP in the presence of a proton or sodium gradient. F-type ATPases consist of two structural domains, F(1) containing the extramembraneous catalytic core and F(0) containing the membrane proton channel, linked together by a central stalk and a peripheral stalk. During catalysis, ATP synthesis in the catalytic domain of F(1) is coupled via a rotary mechanism of the central stalk subunits to proton translocation.</text>
</comment>
<evidence type="ECO:0000256" key="2">
    <source>
        <dbReference type="ARBA" id="ARBA00022448"/>
    </source>
</evidence>
<dbReference type="Gene3D" id="1.20.5.620">
    <property type="entry name" value="F1F0 ATP synthase subunit B, membrane domain"/>
    <property type="match status" value="1"/>
</dbReference>
<evidence type="ECO:0000256" key="15">
    <source>
        <dbReference type="SAM" id="MobiDB-lite"/>
    </source>
</evidence>
<dbReference type="Proteomes" id="UP000076405">
    <property type="component" value="Chromosome"/>
</dbReference>
<dbReference type="CDD" id="cd06503">
    <property type="entry name" value="ATP-synt_Fo_b"/>
    <property type="match status" value="1"/>
</dbReference>
<dbReference type="SUPFAM" id="SSF81573">
    <property type="entry name" value="F1F0 ATP synthase subunit B, membrane domain"/>
    <property type="match status" value="1"/>
</dbReference>
<feature type="compositionally biased region" description="Polar residues" evidence="15">
    <location>
        <begin position="81"/>
        <end position="92"/>
    </location>
</feature>
<organism evidence="16 19">
    <name type="scientific">Pediococcus damnosus</name>
    <dbReference type="NCBI Taxonomy" id="51663"/>
    <lineage>
        <taxon>Bacteria</taxon>
        <taxon>Bacillati</taxon>
        <taxon>Bacillota</taxon>
        <taxon>Bacilli</taxon>
        <taxon>Lactobacillales</taxon>
        <taxon>Lactobacillaceae</taxon>
        <taxon>Pediococcus</taxon>
    </lineage>
</organism>
<evidence type="ECO:0000256" key="10">
    <source>
        <dbReference type="ARBA" id="ARBA00023310"/>
    </source>
</evidence>
<comment type="function">
    <text evidence="13">Component of the F(0) channel, it forms part of the peripheral stalk, linking F(1) to F(0).</text>
</comment>
<dbReference type="Pfam" id="PF00430">
    <property type="entry name" value="ATP-synt_B"/>
    <property type="match status" value="1"/>
</dbReference>
<gene>
    <name evidence="13" type="primary">atpF</name>
    <name evidence="16" type="ORF">ADU70_0979</name>
    <name evidence="17" type="ORF">ADU72_1737</name>
</gene>
<keyword evidence="6 13" id="KW-0375">Hydrogen ion transport</keyword>
<evidence type="ECO:0000313" key="16">
    <source>
        <dbReference type="EMBL" id="AMV62473.1"/>
    </source>
</evidence>
<evidence type="ECO:0000256" key="13">
    <source>
        <dbReference type="HAMAP-Rule" id="MF_01398"/>
    </source>
</evidence>
<feature type="region of interest" description="Disordered" evidence="15">
    <location>
        <begin position="67"/>
        <end position="102"/>
    </location>
</feature>
<evidence type="ECO:0000256" key="9">
    <source>
        <dbReference type="ARBA" id="ARBA00023136"/>
    </source>
</evidence>
<dbReference type="InterPro" id="IPR002146">
    <property type="entry name" value="ATP_synth_b/b'su_bac/chlpt"/>
</dbReference>
<dbReference type="OrthoDB" id="282095at2"/>
<dbReference type="RefSeq" id="WP_046872490.1">
    <property type="nucleotide sequence ID" value="NZ_BAAAXI010000168.1"/>
</dbReference>
<evidence type="ECO:0000256" key="14">
    <source>
        <dbReference type="RuleBase" id="RU003848"/>
    </source>
</evidence>
<keyword evidence="9 13" id="KW-0472">Membrane</keyword>
<dbReference type="GO" id="GO:0046961">
    <property type="term" value="F:proton-transporting ATPase activity, rotational mechanism"/>
    <property type="evidence" value="ECO:0007669"/>
    <property type="project" value="TreeGrafter"/>
</dbReference>
<dbReference type="GO" id="GO:0012505">
    <property type="term" value="C:endomembrane system"/>
    <property type="evidence" value="ECO:0007669"/>
    <property type="project" value="UniProtKB-SubCell"/>
</dbReference>
<keyword evidence="7 13" id="KW-1133">Transmembrane helix</keyword>
<dbReference type="HAMAP" id="MF_01398">
    <property type="entry name" value="ATP_synth_b_bprime"/>
    <property type="match status" value="1"/>
</dbReference>
<evidence type="ECO:0000256" key="1">
    <source>
        <dbReference type="ARBA" id="ARBA00005513"/>
    </source>
</evidence>
<dbReference type="KEGG" id="pdm:ADU72_1737"/>
<dbReference type="NCBIfam" id="TIGR01144">
    <property type="entry name" value="ATP_synt_b"/>
    <property type="match status" value="1"/>
</dbReference>
<comment type="similarity">
    <text evidence="1 13 14">Belongs to the ATPase B chain family.</text>
</comment>
<evidence type="ECO:0000256" key="12">
    <source>
        <dbReference type="ARBA" id="ARBA00037847"/>
    </source>
</evidence>
<comment type="subcellular location">
    <subcellularLocation>
        <location evidence="13">Cell membrane</location>
        <topology evidence="13">Single-pass membrane protein</topology>
    </subcellularLocation>
    <subcellularLocation>
        <location evidence="12">Endomembrane system</location>
        <topology evidence="12">Single-pass membrane protein</topology>
    </subcellularLocation>
</comment>
<feature type="transmembrane region" description="Helical" evidence="13">
    <location>
        <begin position="20"/>
        <end position="40"/>
    </location>
</feature>
<dbReference type="GO" id="GO:0046933">
    <property type="term" value="F:proton-transporting ATP synthase activity, rotational mechanism"/>
    <property type="evidence" value="ECO:0007669"/>
    <property type="project" value="UniProtKB-UniRule"/>
</dbReference>
<evidence type="ECO:0000313" key="19">
    <source>
        <dbReference type="Proteomes" id="UP000076405"/>
    </source>
</evidence>
<dbReference type="InterPro" id="IPR028987">
    <property type="entry name" value="ATP_synth_B-like_membr_sf"/>
</dbReference>
<evidence type="ECO:0000313" key="17">
    <source>
        <dbReference type="EMBL" id="AMV67662.1"/>
    </source>
</evidence>
<evidence type="ECO:0000256" key="7">
    <source>
        <dbReference type="ARBA" id="ARBA00022989"/>
    </source>
</evidence>
<evidence type="ECO:0000256" key="6">
    <source>
        <dbReference type="ARBA" id="ARBA00022781"/>
    </source>
</evidence>
<keyword evidence="5 13" id="KW-0812">Transmembrane</keyword>
<keyword evidence="3 13" id="KW-1003">Cell membrane</keyword>
<dbReference type="AlphaFoldDB" id="A0A143AFB6"/>
<dbReference type="Proteomes" id="UP000076244">
    <property type="component" value="Chromosome"/>
</dbReference>
<sequence>MLSQLVLGTSNTLYLGDMLFYAIVFIILMWLIKIFAWGPVTKMMKERADRIANDIDSAKKSREDAAKLAEQREAALKNSHAEASTIVSNAKDNGNKQRDQIVTSAQEEVQTLKQNAQTSIEQERKDALKGAQDDVASLSIEIASKIIQKELNAQDQKQLIDSYIEGLGKQNESR</sequence>
<evidence type="ECO:0000256" key="3">
    <source>
        <dbReference type="ARBA" id="ARBA00022475"/>
    </source>
</evidence>
<keyword evidence="8 13" id="KW-0406">Ion transport</keyword>
<name>A0A143AFB6_9LACO</name>
<keyword evidence="4 13" id="KW-0138">CF(0)</keyword>
<reference evidence="18 19" key="1">
    <citation type="journal article" date="2016" name="PLoS ONE">
        <title>The Identification of Novel Diagnostic Marker Genes for the Detection of Beer Spoiling Pediococcus damnosus Strains Using the BlAst Diagnostic Gene findEr.</title>
        <authorList>
            <person name="Behr J."/>
            <person name="Geissler A.J."/>
            <person name="Schmid J."/>
            <person name="Zehe A."/>
            <person name="Vogel R.F."/>
        </authorList>
    </citation>
    <scope>NUCLEOTIDE SEQUENCE [LARGE SCALE GENOMIC DNA]</scope>
    <source>
        <strain evidence="16 19">TMW 2.1533</strain>
        <strain evidence="17 18">TMW 2.1535</strain>
    </source>
</reference>
<dbReference type="GO" id="GO:0045259">
    <property type="term" value="C:proton-transporting ATP synthase complex"/>
    <property type="evidence" value="ECO:0007669"/>
    <property type="project" value="UniProtKB-KW"/>
</dbReference>
<evidence type="ECO:0000256" key="11">
    <source>
        <dbReference type="ARBA" id="ARBA00025198"/>
    </source>
</evidence>
<comment type="subunit">
    <text evidence="13">F-type ATPases have 2 components, F(1) - the catalytic core - and F(0) - the membrane proton channel. F(1) has five subunits: alpha(3), beta(3), gamma(1), delta(1), epsilon(1). F(0) has three main subunits: a(1), b(2) and c(10-14). The alpha and beta chains form an alternating ring which encloses part of the gamma chain. F(1) is attached to F(0) by a central stalk formed by the gamma and epsilon chains, while a peripheral stalk is formed by the delta and b chains.</text>
</comment>
<keyword evidence="2 13" id="KW-0813">Transport</keyword>
<proteinExistence type="inferred from homology"/>
<dbReference type="GO" id="GO:0005886">
    <property type="term" value="C:plasma membrane"/>
    <property type="evidence" value="ECO:0007669"/>
    <property type="project" value="UniProtKB-SubCell"/>
</dbReference>
<dbReference type="EMBL" id="CP012288">
    <property type="protein sequence ID" value="AMV67662.1"/>
    <property type="molecule type" value="Genomic_DNA"/>
</dbReference>
<keyword evidence="18" id="KW-1185">Reference proteome</keyword>